<feature type="transmembrane region" description="Helical" evidence="1">
    <location>
        <begin position="58"/>
        <end position="80"/>
    </location>
</feature>
<name>A0A642UZR6_DIURU</name>
<dbReference type="RefSeq" id="XP_034014703.1">
    <property type="nucleotide sequence ID" value="XM_034156646.1"/>
</dbReference>
<keyword evidence="4" id="KW-1185">Reference proteome</keyword>
<dbReference type="VEuPathDB" id="FungiDB:DIURU_000384"/>
<evidence type="ECO:0000256" key="1">
    <source>
        <dbReference type="SAM" id="Phobius"/>
    </source>
</evidence>
<dbReference type="AlphaFoldDB" id="A0A642UZR6"/>
<gene>
    <name evidence="3" type="ORF">DIURU_000384</name>
</gene>
<proteinExistence type="predicted"/>
<reference evidence="3 4" key="1">
    <citation type="submission" date="2019-07" db="EMBL/GenBank/DDBJ databases">
        <title>Genome assembly of two rare yeast pathogens: Diutina rugosa and Trichomonascus ciferrii.</title>
        <authorList>
            <person name="Mixao V."/>
            <person name="Saus E."/>
            <person name="Hansen A."/>
            <person name="Lass-Flor C."/>
            <person name="Gabaldon T."/>
        </authorList>
    </citation>
    <scope>NUCLEOTIDE SEQUENCE [LARGE SCALE GENOMIC DNA]</scope>
    <source>
        <strain evidence="3 4">CBS 613</strain>
    </source>
</reference>
<keyword evidence="1" id="KW-0812">Transmembrane</keyword>
<keyword evidence="1" id="KW-0472">Membrane</keyword>
<dbReference type="OrthoDB" id="5596576at2759"/>
<comment type="caution">
    <text evidence="3">The sequence shown here is derived from an EMBL/GenBank/DDBJ whole genome shotgun (WGS) entry which is preliminary data.</text>
</comment>
<dbReference type="InterPro" id="IPR059066">
    <property type="entry name" value="Ig_Tag1-like_5th"/>
</dbReference>
<dbReference type="Pfam" id="PF26153">
    <property type="entry name" value="LEA-2L_5"/>
    <property type="match status" value="1"/>
</dbReference>
<evidence type="ECO:0000313" key="3">
    <source>
        <dbReference type="EMBL" id="KAA8907697.1"/>
    </source>
</evidence>
<keyword evidence="1" id="KW-1133">Transmembrane helix</keyword>
<protein>
    <recommendedName>
        <fullName evidence="2">Tag1-like fifth Ig-like domain-containing protein</fullName>
    </recommendedName>
</protein>
<evidence type="ECO:0000313" key="4">
    <source>
        <dbReference type="Proteomes" id="UP000449547"/>
    </source>
</evidence>
<sequence length="769" mass="83735">MALAGEDQSDYVAETTSSVSETTPLIAPAAPKGWWMGEEWSWTRGWRRHSRAQRHTRVVLLSVLAAIVLSGFALTVFIGLNLHSFVDESVIVTVHKVDIVGLHTNGFDVVVRANSTVDYSRVNSTVVSWALSLGAGIMGYVTAMPVDGVDLWAKPTVAEVESLALGTFYPETAMTVNITNHRASQLDVKGLVRLDVANLVRFLQYVNDVPDAVVEVDGRAVMDAQVKVGRFLPPVVVKGVEFSKHVWLEKTTLSQYTVKETDNGLEYYGEMNLGNSSISVNVPETDVYAWGCDDYHDLNATMAMSTIKDNTLRVSGVLGKIPDKFLKSCGHDLSPINRWAQIIMAQPWPLPQVLGVSINALDVIIDSSGPGITSHHNSSVSIYLASPHHVRIPSWRVTSFVSNVTAWNDDNAIIHGTTKGSEVLNTYYSPFSVEIDWHSTNHKSEVTNAKSAGKWANAWLHHDHKPLELAVDLKSVDIESSVLSTRLYDLQLKVPATIPPVVPSLKPNVSIDSVVCLESKQNRVKFTVTGTVICEGLVTVDASSESVTVALASNNETWGYATVPQLVVPGRGNQAPFSVDVTLNASTPESFAQLAAVMSQLISGDTDVAVDIVKMTSNPNPELSTLLGEMTIPKVPVPELHFVTGWQGEPASPFILESTVHIVQKKFTVTAFNPVVNLPLTVVVLRGTASYHGVILGHMEPYRVLAVTPGVWRSAPLPIVIEDVGMDILRRVLNGDLAVDIDAEIEVTMGSFTVPIHYQAQGIQSNIRW</sequence>
<feature type="domain" description="Tag1-like fifth Ig-like" evidence="2">
    <location>
        <begin position="650"/>
        <end position="755"/>
    </location>
</feature>
<dbReference type="EMBL" id="SWFT01000019">
    <property type="protein sequence ID" value="KAA8907697.1"/>
    <property type="molecule type" value="Genomic_DNA"/>
</dbReference>
<evidence type="ECO:0000259" key="2">
    <source>
        <dbReference type="Pfam" id="PF26153"/>
    </source>
</evidence>
<accession>A0A642UZR6</accession>
<organism evidence="3 4">
    <name type="scientific">Diutina rugosa</name>
    <name type="common">Yeast</name>
    <name type="synonym">Candida rugosa</name>
    <dbReference type="NCBI Taxonomy" id="5481"/>
    <lineage>
        <taxon>Eukaryota</taxon>
        <taxon>Fungi</taxon>
        <taxon>Dikarya</taxon>
        <taxon>Ascomycota</taxon>
        <taxon>Saccharomycotina</taxon>
        <taxon>Pichiomycetes</taxon>
        <taxon>Debaryomycetaceae</taxon>
        <taxon>Diutina</taxon>
    </lineage>
</organism>
<dbReference type="Proteomes" id="UP000449547">
    <property type="component" value="Unassembled WGS sequence"/>
</dbReference>
<dbReference type="GeneID" id="54779037"/>